<name>A0A516R1E4_STRST</name>
<feature type="transmembrane region" description="Helical" evidence="1">
    <location>
        <begin position="127"/>
        <end position="150"/>
    </location>
</feature>
<feature type="transmembrane region" description="Helical" evidence="1">
    <location>
        <begin position="31"/>
        <end position="51"/>
    </location>
</feature>
<sequence>MVTIHWRNTVFASREDLIGISRILHLKSPGVVFITGVVLSNGMVSTLRILTEGRFYDYSLASLPGDALISLELACVAGYLRSPGIRSDLHGSRTWHAVTLGTWLAMGGVLHVIAVQKRGGMETAANTYHNLAVVPLFGYAVLSTAPLLWAMKSRRAGGWAVACLVGWVTLLVIDIQLGNLSRNTPES</sequence>
<accession>A0A516R1E4</accession>
<dbReference type="Proteomes" id="UP000316806">
    <property type="component" value="Chromosome"/>
</dbReference>
<dbReference type="AlphaFoldDB" id="A0A516R1E4"/>
<keyword evidence="1" id="KW-0472">Membrane</keyword>
<protein>
    <submittedName>
        <fullName evidence="2">Uncharacterized protein</fullName>
    </submittedName>
</protein>
<evidence type="ECO:0000313" key="2">
    <source>
        <dbReference type="EMBL" id="QDQ09479.1"/>
    </source>
</evidence>
<keyword evidence="1" id="KW-1133">Transmembrane helix</keyword>
<gene>
    <name evidence="2" type="ORF">FH965_01980</name>
</gene>
<proteinExistence type="predicted"/>
<feature type="transmembrane region" description="Helical" evidence="1">
    <location>
        <begin position="94"/>
        <end position="115"/>
    </location>
</feature>
<dbReference type="EMBL" id="CP040916">
    <property type="protein sequence ID" value="QDQ09479.1"/>
    <property type="molecule type" value="Genomic_DNA"/>
</dbReference>
<evidence type="ECO:0000313" key="3">
    <source>
        <dbReference type="Proteomes" id="UP000316806"/>
    </source>
</evidence>
<reference evidence="2 3" key="1">
    <citation type="journal article" date="2019" name="J. Ind. Microbiol. Biotechnol.">
        <title>The complete genomic sequence of Streptomyces spectabilis NRRL-2792 and identification of secondary metabolite biosynthetic gene clusters.</title>
        <authorList>
            <person name="Sinha A."/>
            <person name="Phillips-Salemka S."/>
            <person name="Niraula T.A."/>
            <person name="Short K.A."/>
            <person name="Niraula N.P."/>
        </authorList>
    </citation>
    <scope>NUCLEOTIDE SEQUENCE [LARGE SCALE GENOMIC DNA]</scope>
    <source>
        <strain evidence="2 3">NRRL 2792</strain>
    </source>
</reference>
<evidence type="ECO:0000256" key="1">
    <source>
        <dbReference type="SAM" id="Phobius"/>
    </source>
</evidence>
<dbReference type="RefSeq" id="WP_144001057.1">
    <property type="nucleotide sequence ID" value="NZ_CP040916.1"/>
</dbReference>
<organism evidence="2 3">
    <name type="scientific">Streptomyces spectabilis</name>
    <dbReference type="NCBI Taxonomy" id="68270"/>
    <lineage>
        <taxon>Bacteria</taxon>
        <taxon>Bacillati</taxon>
        <taxon>Actinomycetota</taxon>
        <taxon>Actinomycetes</taxon>
        <taxon>Kitasatosporales</taxon>
        <taxon>Streptomycetaceae</taxon>
        <taxon>Streptomyces</taxon>
    </lineage>
</organism>
<feature type="transmembrane region" description="Helical" evidence="1">
    <location>
        <begin position="156"/>
        <end position="173"/>
    </location>
</feature>
<keyword evidence="1" id="KW-0812">Transmembrane</keyword>